<dbReference type="InParanoid" id="A0A2P5BJE0"/>
<dbReference type="Proteomes" id="UP000237000">
    <property type="component" value="Unassembled WGS sequence"/>
</dbReference>
<dbReference type="EMBL" id="JXTC01000510">
    <property type="protein sequence ID" value="PON48910.1"/>
    <property type="molecule type" value="Genomic_DNA"/>
</dbReference>
<proteinExistence type="predicted"/>
<gene>
    <name evidence="1" type="ORF">TorRG33x02_319000</name>
</gene>
<dbReference type="AlphaFoldDB" id="A0A2P5BJE0"/>
<evidence type="ECO:0000313" key="2">
    <source>
        <dbReference type="Proteomes" id="UP000237000"/>
    </source>
</evidence>
<organism evidence="1 2">
    <name type="scientific">Trema orientale</name>
    <name type="common">Charcoal tree</name>
    <name type="synonym">Celtis orientalis</name>
    <dbReference type="NCBI Taxonomy" id="63057"/>
    <lineage>
        <taxon>Eukaryota</taxon>
        <taxon>Viridiplantae</taxon>
        <taxon>Streptophyta</taxon>
        <taxon>Embryophyta</taxon>
        <taxon>Tracheophyta</taxon>
        <taxon>Spermatophyta</taxon>
        <taxon>Magnoliopsida</taxon>
        <taxon>eudicotyledons</taxon>
        <taxon>Gunneridae</taxon>
        <taxon>Pentapetalae</taxon>
        <taxon>rosids</taxon>
        <taxon>fabids</taxon>
        <taxon>Rosales</taxon>
        <taxon>Cannabaceae</taxon>
        <taxon>Trema</taxon>
    </lineage>
</organism>
<keyword evidence="2" id="KW-1185">Reference proteome</keyword>
<comment type="caution">
    <text evidence="1">The sequence shown here is derived from an EMBL/GenBank/DDBJ whole genome shotgun (WGS) entry which is preliminary data.</text>
</comment>
<accession>A0A2P5BJE0</accession>
<sequence>MATEFMATSRFSGRGDVNRWYLYSMEGCGGFTRKLRILMIGSTLISIGDQPQIVSILSGIDEQWPEIEEEEAQLDVY</sequence>
<protein>
    <submittedName>
        <fullName evidence="1">Uncharacterized protein</fullName>
    </submittedName>
</protein>
<evidence type="ECO:0000313" key="1">
    <source>
        <dbReference type="EMBL" id="PON48910.1"/>
    </source>
</evidence>
<name>A0A2P5BJE0_TREOI</name>
<reference evidence="2" key="1">
    <citation type="submission" date="2016-06" db="EMBL/GenBank/DDBJ databases">
        <title>Parallel loss of symbiosis genes in relatives of nitrogen-fixing non-legume Parasponia.</title>
        <authorList>
            <person name="Van Velzen R."/>
            <person name="Holmer R."/>
            <person name="Bu F."/>
            <person name="Rutten L."/>
            <person name="Van Zeijl A."/>
            <person name="Liu W."/>
            <person name="Santuari L."/>
            <person name="Cao Q."/>
            <person name="Sharma T."/>
            <person name="Shen D."/>
            <person name="Roswanjaya Y."/>
            <person name="Wardhani T."/>
            <person name="Kalhor M.S."/>
            <person name="Jansen J."/>
            <person name="Van den Hoogen J."/>
            <person name="Gungor B."/>
            <person name="Hartog M."/>
            <person name="Hontelez J."/>
            <person name="Verver J."/>
            <person name="Yang W.-C."/>
            <person name="Schijlen E."/>
            <person name="Repin R."/>
            <person name="Schilthuizen M."/>
            <person name="Schranz E."/>
            <person name="Heidstra R."/>
            <person name="Miyata K."/>
            <person name="Fedorova E."/>
            <person name="Kohlen W."/>
            <person name="Bisseling T."/>
            <person name="Smit S."/>
            <person name="Geurts R."/>
        </authorList>
    </citation>
    <scope>NUCLEOTIDE SEQUENCE [LARGE SCALE GENOMIC DNA]</scope>
    <source>
        <strain evidence="2">cv. RG33-2</strain>
    </source>
</reference>
<dbReference type="OrthoDB" id="10388311at2759"/>